<evidence type="ECO:0000256" key="6">
    <source>
        <dbReference type="SAM" id="MobiDB-lite"/>
    </source>
</evidence>
<feature type="domain" description="Dynamin-type G" evidence="7">
    <location>
        <begin position="106"/>
        <end position="346"/>
    </location>
</feature>
<evidence type="ECO:0000256" key="4">
    <source>
        <dbReference type="ARBA" id="ARBA00022753"/>
    </source>
</evidence>
<keyword evidence="9" id="KW-1185">Reference proteome</keyword>
<evidence type="ECO:0000259" key="7">
    <source>
        <dbReference type="PROSITE" id="PS51718"/>
    </source>
</evidence>
<dbReference type="SUPFAM" id="SSF52540">
    <property type="entry name" value="P-loop containing nucleoside triphosphate hydrolases"/>
    <property type="match status" value="1"/>
</dbReference>
<reference evidence="8" key="1">
    <citation type="submission" date="2023-10" db="EMBL/GenBank/DDBJ databases">
        <authorList>
            <person name="Chen Y."/>
            <person name="Shah S."/>
            <person name="Dougan E. K."/>
            <person name="Thang M."/>
            <person name="Chan C."/>
        </authorList>
    </citation>
    <scope>NUCLEOTIDE SEQUENCE [LARGE SCALE GENOMIC DNA]</scope>
</reference>
<dbReference type="InterPro" id="IPR040990">
    <property type="entry name" value="DUF5600"/>
</dbReference>
<gene>
    <name evidence="8" type="ORF">PCOR1329_LOCUS38696</name>
</gene>
<evidence type="ECO:0000313" key="9">
    <source>
        <dbReference type="Proteomes" id="UP001189429"/>
    </source>
</evidence>
<proteinExistence type="predicted"/>
<sequence>MWCCTVDGGVELEDGGRSHRRRNDPDDAAVRGRADLTLAKPERWGNPTDDKLKEEDPGGRWWSWTKLGFRNIADGLWQLYEEKLLPLERDSSFHYFHQPEIPPAYFTSRPLILLIGAYSTGKTTFVHHLIGHEYPNAQIGPEPTTDRFVAVCHGREAQIIPGNALVYDPSLPFTPLQAFGNGFLSRLECARVPNPVLEGVTFIDTPGVLSGERQRLKRGYDFEEVMQWFADYSAMIILFFDAHKPDVSDELMRCTEVLSPYVNKVHVVLNKADQVTTQQLLRINGALMWSLGKVMDTPEVTRVYAGSFWDEPLQNEELKTLFELEMDDLYRQIEQLPRSSSVQKINDLSKRARLVKSHALLLEQIRTEMPTVWGHAERQQELIDSLPRLVQPSSGSTRSPPGTSRSSR</sequence>
<dbReference type="InterPro" id="IPR045063">
    <property type="entry name" value="Dynamin_N"/>
</dbReference>
<organism evidence="8 9">
    <name type="scientific">Prorocentrum cordatum</name>
    <dbReference type="NCBI Taxonomy" id="2364126"/>
    <lineage>
        <taxon>Eukaryota</taxon>
        <taxon>Sar</taxon>
        <taxon>Alveolata</taxon>
        <taxon>Dinophyceae</taxon>
        <taxon>Prorocentrales</taxon>
        <taxon>Prorocentraceae</taxon>
        <taxon>Prorocentrum</taxon>
    </lineage>
</organism>
<evidence type="ECO:0000256" key="1">
    <source>
        <dbReference type="ARBA" id="ARBA00004413"/>
    </source>
</evidence>
<dbReference type="Pfam" id="PF16880">
    <property type="entry name" value="EHD_N"/>
    <property type="match status" value="1"/>
</dbReference>
<feature type="compositionally biased region" description="Low complexity" evidence="6">
    <location>
        <begin position="392"/>
        <end position="408"/>
    </location>
</feature>
<protein>
    <recommendedName>
        <fullName evidence="7">Dynamin-type G domain-containing protein</fullName>
    </recommendedName>
</protein>
<evidence type="ECO:0000256" key="2">
    <source>
        <dbReference type="ARBA" id="ARBA00004481"/>
    </source>
</evidence>
<name>A0ABN9TFU7_9DINO</name>
<accession>A0ABN9TFU7</accession>
<dbReference type="Gene3D" id="3.40.50.300">
    <property type="entry name" value="P-loop containing nucleotide triphosphate hydrolases"/>
    <property type="match status" value="1"/>
</dbReference>
<dbReference type="Gene3D" id="1.10.268.20">
    <property type="match status" value="1"/>
</dbReference>
<keyword evidence="4" id="KW-0967">Endosome</keyword>
<dbReference type="InterPro" id="IPR031692">
    <property type="entry name" value="EHD_N"/>
</dbReference>
<dbReference type="InterPro" id="IPR051943">
    <property type="entry name" value="TRAFAC_Dynamin-like_GTPase"/>
</dbReference>
<dbReference type="CDD" id="cd09913">
    <property type="entry name" value="EHD"/>
    <property type="match status" value="1"/>
</dbReference>
<feature type="region of interest" description="Disordered" evidence="6">
    <location>
        <begin position="386"/>
        <end position="408"/>
    </location>
</feature>
<comment type="subcellular location">
    <subcellularLocation>
        <location evidence="1">Cell membrane</location>
        <topology evidence="1">Peripheral membrane protein</topology>
        <orientation evidence="1">Cytoplasmic side</orientation>
    </subcellularLocation>
    <subcellularLocation>
        <location evidence="2">Endosome membrane</location>
        <topology evidence="2">Peripheral membrane protein</topology>
    </subcellularLocation>
</comment>
<dbReference type="EMBL" id="CAUYUJ010014682">
    <property type="protein sequence ID" value="CAK0844635.1"/>
    <property type="molecule type" value="Genomic_DNA"/>
</dbReference>
<comment type="caution">
    <text evidence="8">The sequence shown here is derived from an EMBL/GenBank/DDBJ whole genome shotgun (WGS) entry which is preliminary data.</text>
</comment>
<dbReference type="PANTHER" id="PTHR43681">
    <property type="entry name" value="TRANSMEMBRANE GTPASE FZO"/>
    <property type="match status" value="1"/>
</dbReference>
<evidence type="ECO:0000313" key="8">
    <source>
        <dbReference type="EMBL" id="CAK0844635.1"/>
    </source>
</evidence>
<dbReference type="Pfam" id="PF18150">
    <property type="entry name" value="DUF5600"/>
    <property type="match status" value="1"/>
</dbReference>
<dbReference type="PANTHER" id="PTHR43681:SF1">
    <property type="entry name" value="SARCALUMENIN"/>
    <property type="match status" value="1"/>
</dbReference>
<dbReference type="Pfam" id="PF00350">
    <property type="entry name" value="Dynamin_N"/>
    <property type="match status" value="1"/>
</dbReference>
<dbReference type="PROSITE" id="PS51718">
    <property type="entry name" value="G_DYNAMIN_2"/>
    <property type="match status" value="1"/>
</dbReference>
<dbReference type="InterPro" id="IPR027417">
    <property type="entry name" value="P-loop_NTPase"/>
</dbReference>
<keyword evidence="5" id="KW-0472">Membrane</keyword>
<dbReference type="InterPro" id="IPR030381">
    <property type="entry name" value="G_DYNAMIN_dom"/>
</dbReference>
<evidence type="ECO:0000256" key="3">
    <source>
        <dbReference type="ARBA" id="ARBA00022475"/>
    </source>
</evidence>
<dbReference type="Proteomes" id="UP001189429">
    <property type="component" value="Unassembled WGS sequence"/>
</dbReference>
<keyword evidence="3" id="KW-1003">Cell membrane</keyword>
<evidence type="ECO:0000256" key="5">
    <source>
        <dbReference type="ARBA" id="ARBA00023136"/>
    </source>
</evidence>